<reference evidence="2" key="1">
    <citation type="submission" date="2016-10" db="EMBL/GenBank/DDBJ databases">
        <authorList>
            <person name="de Groot N.N."/>
        </authorList>
    </citation>
    <scope>NUCLEOTIDE SEQUENCE</scope>
</reference>
<organism evidence="2">
    <name type="scientific">hydrothermal vent metagenome</name>
    <dbReference type="NCBI Taxonomy" id="652676"/>
    <lineage>
        <taxon>unclassified sequences</taxon>
        <taxon>metagenomes</taxon>
        <taxon>ecological metagenomes</taxon>
    </lineage>
</organism>
<dbReference type="AlphaFoldDB" id="A0A1W1BNR9"/>
<dbReference type="EMBL" id="FPHE01000059">
    <property type="protein sequence ID" value="SFV55218.1"/>
    <property type="molecule type" value="Genomic_DNA"/>
</dbReference>
<dbReference type="PANTHER" id="PTHR30005">
    <property type="entry name" value="EXOPOLYPHOSPHATASE"/>
    <property type="match status" value="1"/>
</dbReference>
<sequence>MSKNIIAIDLGSNSIRFLKMDCNTKQPINTFHKMVKTADGLAITGRISYPALDRIIVAINEAKEQMNFSDAKVKAVTTEAIRQAINGQEILDGIARNTGVEFEIIDGDDEARYALIATKNRLELLGESPKSFMIADIGGGSTELIFSYGDEMISKSFKIGIVTLTQSFKGIGEIANAIPALMNEMRLFCNEVYSKYGKVEKFIAMAGTPTTIASIKLGMTYRTYNAQKIHGTILTKADLLEQLKALLSMSVEQRSKMVGVGREDLIASGILIYEEIFNIGGFDSSIVIDDGVREGVALLEC</sequence>
<dbReference type="PANTHER" id="PTHR30005:SF0">
    <property type="entry name" value="RETROGRADE REGULATION PROTEIN 2"/>
    <property type="match status" value="1"/>
</dbReference>
<evidence type="ECO:0000313" key="2">
    <source>
        <dbReference type="EMBL" id="SFV55218.1"/>
    </source>
</evidence>
<dbReference type="Gene3D" id="3.30.420.150">
    <property type="entry name" value="Exopolyphosphatase. Domain 2"/>
    <property type="match status" value="1"/>
</dbReference>
<dbReference type="InterPro" id="IPR043129">
    <property type="entry name" value="ATPase_NBD"/>
</dbReference>
<dbReference type="SUPFAM" id="SSF53067">
    <property type="entry name" value="Actin-like ATPase domain"/>
    <property type="match status" value="2"/>
</dbReference>
<dbReference type="InterPro" id="IPR003695">
    <property type="entry name" value="Ppx_GppA_N"/>
</dbReference>
<protein>
    <submittedName>
        <fullName evidence="2">Possible phosphatase</fullName>
    </submittedName>
</protein>
<feature type="domain" description="Ppx/GppA phosphatase N-terminal" evidence="1">
    <location>
        <begin position="32"/>
        <end position="297"/>
    </location>
</feature>
<dbReference type="InterPro" id="IPR050273">
    <property type="entry name" value="GppA/Ppx_hydrolase"/>
</dbReference>
<name>A0A1W1BNR9_9ZZZZ</name>
<dbReference type="Pfam" id="PF02541">
    <property type="entry name" value="Ppx-GppA"/>
    <property type="match status" value="1"/>
</dbReference>
<evidence type="ECO:0000259" key="1">
    <source>
        <dbReference type="Pfam" id="PF02541"/>
    </source>
</evidence>
<accession>A0A1W1BNR9</accession>
<dbReference type="Gene3D" id="3.30.420.40">
    <property type="match status" value="1"/>
</dbReference>
<dbReference type="GO" id="GO:0016462">
    <property type="term" value="F:pyrophosphatase activity"/>
    <property type="evidence" value="ECO:0007669"/>
    <property type="project" value="TreeGrafter"/>
</dbReference>
<proteinExistence type="predicted"/>
<gene>
    <name evidence="2" type="ORF">MNB_SV-12-321</name>
</gene>
<dbReference type="CDD" id="cd24054">
    <property type="entry name" value="ASKHA_NBD_AaPPX-GppA_MtPPX2-like"/>
    <property type="match status" value="1"/>
</dbReference>